<dbReference type="Proteomes" id="UP001139682">
    <property type="component" value="Unassembled WGS sequence"/>
</dbReference>
<dbReference type="EMBL" id="JALGRD010000009">
    <property type="protein sequence ID" value="MCJ0975100.1"/>
    <property type="molecule type" value="Genomic_DNA"/>
</dbReference>
<dbReference type="RefSeq" id="WP_243607147.1">
    <property type="nucleotide sequence ID" value="NZ_JALGRD010000009.1"/>
</dbReference>
<evidence type="ECO:0000313" key="1">
    <source>
        <dbReference type="EMBL" id="MCJ0975100.1"/>
    </source>
</evidence>
<reference evidence="1" key="1">
    <citation type="submission" date="2022-03" db="EMBL/GenBank/DDBJ databases">
        <title>Pseudomonas marianensis sp. nov., a marine bacterium isolated from deep-sea sediments of the Mariana Trench.</title>
        <authorList>
            <person name="Wei Y."/>
        </authorList>
    </citation>
    <scope>NUCLEOTIDE SEQUENCE</scope>
    <source>
        <strain evidence="1">PS1</strain>
    </source>
</reference>
<keyword evidence="2" id="KW-1185">Reference proteome</keyword>
<comment type="caution">
    <text evidence="1">The sequence shown here is derived from an EMBL/GenBank/DDBJ whole genome shotgun (WGS) entry which is preliminary data.</text>
</comment>
<name>A0A9X1W5V0_9GAMM</name>
<proteinExistence type="predicted"/>
<accession>A0A9X1W5V0</accession>
<evidence type="ECO:0000313" key="2">
    <source>
        <dbReference type="Proteomes" id="UP001139682"/>
    </source>
</evidence>
<dbReference type="PROSITE" id="PS51257">
    <property type="entry name" value="PROKAR_LIPOPROTEIN"/>
    <property type="match status" value="1"/>
</dbReference>
<dbReference type="AlphaFoldDB" id="A0A9X1W5V0"/>
<protein>
    <submittedName>
        <fullName evidence="1">Uncharacterized protein</fullName>
    </submittedName>
</protein>
<sequence>MKKALAIGLLMILGGCASQPQPCDEPGGDCRSERLLYQNDLLQAKILIAIGDEDGYELADALLERSAELDERGETEFYQALLLIRQGPQPTEVLQRLEAARAKGHPHAVALLYKIYSEPYLIDQADPAKAERYREEYAELDVAQSGYPSFEKAVDLVSELVEPPPPLAERIMPCPNQCF</sequence>
<organism evidence="1 2">
    <name type="scientific">Stutzerimonas marianensis</name>
    <dbReference type="NCBI Taxonomy" id="2929513"/>
    <lineage>
        <taxon>Bacteria</taxon>
        <taxon>Pseudomonadati</taxon>
        <taxon>Pseudomonadota</taxon>
        <taxon>Gammaproteobacteria</taxon>
        <taxon>Pseudomonadales</taxon>
        <taxon>Pseudomonadaceae</taxon>
        <taxon>Stutzerimonas</taxon>
    </lineage>
</organism>
<gene>
    <name evidence="1" type="ORF">MST27_17140</name>
</gene>